<sequence length="94" mass="11079">MRNPAWQRDELILALDVYFRESYNKLGPTHPTIKELSYILNRLPIFSTELRNQTFRNPDGVYMKLGNFLAIDPDDARRGLPSYGKLDELVFREF</sequence>
<evidence type="ECO:0000313" key="1">
    <source>
        <dbReference type="EMBL" id="MCK8495879.1"/>
    </source>
</evidence>
<proteinExistence type="predicted"/>
<dbReference type="EMBL" id="JALPRF010000012">
    <property type="protein sequence ID" value="MCK8495879.1"/>
    <property type="molecule type" value="Genomic_DNA"/>
</dbReference>
<keyword evidence="2" id="KW-1185">Reference proteome</keyword>
<reference evidence="1 2" key="1">
    <citation type="submission" date="2022-04" db="EMBL/GenBank/DDBJ databases">
        <title>Spirosoma sp. strain RP8 genome sequencing and assembly.</title>
        <authorList>
            <person name="Jung Y."/>
        </authorList>
    </citation>
    <scope>NUCLEOTIDE SEQUENCE [LARGE SCALE GENOMIC DNA]</scope>
    <source>
        <strain evidence="1 2">RP8</strain>
    </source>
</reference>
<name>A0ABT0HUQ7_9BACT</name>
<comment type="caution">
    <text evidence="1">The sequence shown here is derived from an EMBL/GenBank/DDBJ whole genome shotgun (WGS) entry which is preliminary data.</text>
</comment>
<evidence type="ECO:0000313" key="2">
    <source>
        <dbReference type="Proteomes" id="UP001202180"/>
    </source>
</evidence>
<protein>
    <submittedName>
        <fullName evidence="1">Uncharacterized protein</fullName>
    </submittedName>
</protein>
<dbReference type="RefSeq" id="WP_248480670.1">
    <property type="nucleotide sequence ID" value="NZ_JALPRF010000012.1"/>
</dbReference>
<gene>
    <name evidence="1" type="ORF">M0L20_28695</name>
</gene>
<accession>A0ABT0HUQ7</accession>
<organism evidence="1 2">
    <name type="scientific">Spirosoma liriopis</name>
    <dbReference type="NCBI Taxonomy" id="2937440"/>
    <lineage>
        <taxon>Bacteria</taxon>
        <taxon>Pseudomonadati</taxon>
        <taxon>Bacteroidota</taxon>
        <taxon>Cytophagia</taxon>
        <taxon>Cytophagales</taxon>
        <taxon>Cytophagaceae</taxon>
        <taxon>Spirosoma</taxon>
    </lineage>
</organism>
<dbReference type="Proteomes" id="UP001202180">
    <property type="component" value="Unassembled WGS sequence"/>
</dbReference>